<keyword evidence="6 8" id="KW-1133">Transmembrane helix</keyword>
<feature type="transmembrane region" description="Helical" evidence="8">
    <location>
        <begin position="41"/>
        <end position="62"/>
    </location>
</feature>
<feature type="transmembrane region" description="Helical" evidence="8">
    <location>
        <begin position="217"/>
        <end position="236"/>
    </location>
</feature>
<evidence type="ECO:0000256" key="6">
    <source>
        <dbReference type="ARBA" id="ARBA00022989"/>
    </source>
</evidence>
<dbReference type="EMBL" id="JACXJA010000043">
    <property type="protein sequence ID" value="MBD2865526.1"/>
    <property type="molecule type" value="Genomic_DNA"/>
</dbReference>
<dbReference type="GO" id="GO:0009847">
    <property type="term" value="P:spore germination"/>
    <property type="evidence" value="ECO:0007669"/>
    <property type="project" value="InterPro"/>
</dbReference>
<dbReference type="PANTHER" id="PTHR34975:SF2">
    <property type="entry name" value="SPORE GERMINATION PROTEIN A2"/>
    <property type="match status" value="1"/>
</dbReference>
<comment type="subcellular location">
    <subcellularLocation>
        <location evidence="1">Membrane</location>
        <topology evidence="1">Multi-pass membrane protein</topology>
    </subcellularLocation>
</comment>
<keyword evidence="10" id="KW-1185">Reference proteome</keyword>
<organism evidence="9 10">
    <name type="scientific">Paenibacillus oceani</name>
    <dbReference type="NCBI Taxonomy" id="2772510"/>
    <lineage>
        <taxon>Bacteria</taxon>
        <taxon>Bacillati</taxon>
        <taxon>Bacillota</taxon>
        <taxon>Bacilli</taxon>
        <taxon>Bacillales</taxon>
        <taxon>Paenibacillaceae</taxon>
        <taxon>Paenibacillus</taxon>
    </lineage>
</organism>
<feature type="transmembrane region" description="Helical" evidence="8">
    <location>
        <begin position="82"/>
        <end position="102"/>
    </location>
</feature>
<dbReference type="GO" id="GO:0016020">
    <property type="term" value="C:membrane"/>
    <property type="evidence" value="ECO:0007669"/>
    <property type="project" value="UniProtKB-SubCell"/>
</dbReference>
<evidence type="ECO:0000256" key="4">
    <source>
        <dbReference type="ARBA" id="ARBA00022544"/>
    </source>
</evidence>
<feature type="transmembrane region" description="Helical" evidence="8">
    <location>
        <begin position="142"/>
        <end position="165"/>
    </location>
</feature>
<name>A0A927CGH9_9BACL</name>
<keyword evidence="5 8" id="KW-0812">Transmembrane</keyword>
<dbReference type="Pfam" id="PF03845">
    <property type="entry name" value="Spore_permease"/>
    <property type="match status" value="1"/>
</dbReference>
<dbReference type="RefSeq" id="WP_190931148.1">
    <property type="nucleotide sequence ID" value="NZ_JACXJA010000043.1"/>
</dbReference>
<evidence type="ECO:0000256" key="3">
    <source>
        <dbReference type="ARBA" id="ARBA00022448"/>
    </source>
</evidence>
<feature type="transmembrane region" description="Helical" evidence="8">
    <location>
        <begin position="9"/>
        <end position="29"/>
    </location>
</feature>
<dbReference type="AlphaFoldDB" id="A0A927CGH9"/>
<feature type="transmembrane region" description="Helical" evidence="8">
    <location>
        <begin position="272"/>
        <end position="292"/>
    </location>
</feature>
<dbReference type="Proteomes" id="UP000639396">
    <property type="component" value="Unassembled WGS sequence"/>
</dbReference>
<keyword evidence="4" id="KW-0309">Germination</keyword>
<dbReference type="NCBIfam" id="TIGR00912">
    <property type="entry name" value="2A0309"/>
    <property type="match status" value="1"/>
</dbReference>
<evidence type="ECO:0000313" key="10">
    <source>
        <dbReference type="Proteomes" id="UP000639396"/>
    </source>
</evidence>
<evidence type="ECO:0000256" key="8">
    <source>
        <dbReference type="SAM" id="Phobius"/>
    </source>
</evidence>
<keyword evidence="7 8" id="KW-0472">Membrane</keyword>
<evidence type="ECO:0000256" key="5">
    <source>
        <dbReference type="ARBA" id="ARBA00022692"/>
    </source>
</evidence>
<gene>
    <name evidence="9" type="ORF">IDH45_26440</name>
</gene>
<feature type="transmembrane region" description="Helical" evidence="8">
    <location>
        <begin position="185"/>
        <end position="205"/>
    </location>
</feature>
<comment type="caution">
    <text evidence="9">The sequence shown here is derived from an EMBL/GenBank/DDBJ whole genome shotgun (WGS) entry which is preliminary data.</text>
</comment>
<feature type="transmembrane region" description="Helical" evidence="8">
    <location>
        <begin position="114"/>
        <end position="135"/>
    </location>
</feature>
<sequence>MSRSNSKINFLQLCMILMLMNGLTDHVIINPLLLDASGRDAWIAVICTAFWFLPWCALIVYIMRSANGERIQPWLAKQTSPVISWLLLTPIILQLYLIGGMTVEQTVTWTATNYLPATPTSVLTIVLVLVCLYAANYGLKAIAISSGILLPTVIGLGFFVAIANIPEKDYGMLKPFLENGWKPVYHGMVFAGGSFSELFLILLLQHRLKSGIKSWKLMLLALILIYITLGPIVGAITEFGPQEAAKQMVSPYEQWRLVRLGDYIEHVDFLSVYQWLAGATVRISVAMFLLADLLPIHSPKVRQLFLWGLTLSYVGCILFTNSQNALYLRIYQSYFPITLVVTLLLSVVTTGIAFWSRKKGEIRHERTDS</sequence>
<evidence type="ECO:0000256" key="1">
    <source>
        <dbReference type="ARBA" id="ARBA00004141"/>
    </source>
</evidence>
<proteinExistence type="inferred from homology"/>
<dbReference type="InterPro" id="IPR004761">
    <property type="entry name" value="Spore_GerAB"/>
</dbReference>
<feature type="transmembrane region" description="Helical" evidence="8">
    <location>
        <begin position="334"/>
        <end position="356"/>
    </location>
</feature>
<evidence type="ECO:0000313" key="9">
    <source>
        <dbReference type="EMBL" id="MBD2865526.1"/>
    </source>
</evidence>
<keyword evidence="3" id="KW-0813">Transport</keyword>
<protein>
    <submittedName>
        <fullName evidence="9">Endospore germination permease</fullName>
    </submittedName>
</protein>
<reference evidence="9" key="1">
    <citation type="submission" date="2020-09" db="EMBL/GenBank/DDBJ databases">
        <title>A novel bacterium of genus Paenibacillus, isolated from South China Sea.</title>
        <authorList>
            <person name="Huang H."/>
            <person name="Mo K."/>
            <person name="Hu Y."/>
        </authorList>
    </citation>
    <scope>NUCLEOTIDE SEQUENCE</scope>
    <source>
        <strain evidence="9">IB182363</strain>
    </source>
</reference>
<evidence type="ECO:0000256" key="7">
    <source>
        <dbReference type="ARBA" id="ARBA00023136"/>
    </source>
</evidence>
<feature type="transmembrane region" description="Helical" evidence="8">
    <location>
        <begin position="304"/>
        <end position="322"/>
    </location>
</feature>
<dbReference type="PANTHER" id="PTHR34975">
    <property type="entry name" value="SPORE GERMINATION PROTEIN A2"/>
    <property type="match status" value="1"/>
</dbReference>
<evidence type="ECO:0000256" key="2">
    <source>
        <dbReference type="ARBA" id="ARBA00007998"/>
    </source>
</evidence>
<comment type="similarity">
    <text evidence="2">Belongs to the amino acid-polyamine-organocation (APC) superfamily. Spore germination protein (SGP) (TC 2.A.3.9) family.</text>
</comment>
<accession>A0A927CGH9</accession>